<evidence type="ECO:0000256" key="4">
    <source>
        <dbReference type="ARBA" id="ARBA00022909"/>
    </source>
</evidence>
<dbReference type="CDD" id="cd00534">
    <property type="entry name" value="DHNA_DHNTPE"/>
    <property type="match status" value="1"/>
</dbReference>
<dbReference type="InterPro" id="IPR006157">
    <property type="entry name" value="FolB_dom"/>
</dbReference>
<evidence type="ECO:0000256" key="2">
    <source>
        <dbReference type="ARBA" id="ARBA00005013"/>
    </source>
</evidence>
<comment type="pathway">
    <text evidence="2 6">Cofactor biosynthesis; tetrahydrofolate biosynthesis; 2-amino-4-hydroxy-6-hydroxymethyl-7,8-dihydropteridine diphosphate from 7,8-dihydroneopterin triphosphate: step 3/4.</text>
</comment>
<organism evidence="8 9">
    <name type="scientific">Chryseobacterium suipulveris</name>
    <dbReference type="NCBI Taxonomy" id="2929800"/>
    <lineage>
        <taxon>Bacteria</taxon>
        <taxon>Pseudomonadati</taxon>
        <taxon>Bacteroidota</taxon>
        <taxon>Flavobacteriia</taxon>
        <taxon>Flavobacteriales</taxon>
        <taxon>Weeksellaceae</taxon>
        <taxon>Chryseobacterium group</taxon>
        <taxon>Chryseobacterium</taxon>
    </lineage>
</organism>
<evidence type="ECO:0000313" key="9">
    <source>
        <dbReference type="Proteomes" id="UP000831460"/>
    </source>
</evidence>
<evidence type="ECO:0000256" key="3">
    <source>
        <dbReference type="ARBA" id="ARBA00005708"/>
    </source>
</evidence>
<name>A0ABY4BY98_9FLAO</name>
<keyword evidence="9" id="KW-1185">Reference proteome</keyword>
<dbReference type="PANTHER" id="PTHR42844">
    <property type="entry name" value="DIHYDRONEOPTERIN ALDOLASE 1-RELATED"/>
    <property type="match status" value="1"/>
</dbReference>
<dbReference type="InterPro" id="IPR006156">
    <property type="entry name" value="Dihydroneopterin_aldolase"/>
</dbReference>
<dbReference type="PANTHER" id="PTHR42844:SF1">
    <property type="entry name" value="DIHYDRONEOPTERIN ALDOLASE 1-RELATED"/>
    <property type="match status" value="1"/>
</dbReference>
<keyword evidence="4 6" id="KW-0289">Folate biosynthesis</keyword>
<dbReference type="EC" id="4.1.2.25" evidence="6"/>
<proteinExistence type="inferred from homology"/>
<dbReference type="SUPFAM" id="SSF55620">
    <property type="entry name" value="Tetrahydrobiopterin biosynthesis enzymes-like"/>
    <property type="match status" value="1"/>
</dbReference>
<dbReference type="InterPro" id="IPR043133">
    <property type="entry name" value="GTP-CH-I_C/QueF"/>
</dbReference>
<dbReference type="NCBIfam" id="TIGR00526">
    <property type="entry name" value="folB_dom"/>
    <property type="match status" value="1"/>
</dbReference>
<feature type="domain" description="Dihydroneopterin aldolase/epimerase" evidence="7">
    <location>
        <begin position="5"/>
        <end position="117"/>
    </location>
</feature>
<dbReference type="SMART" id="SM00905">
    <property type="entry name" value="FolB"/>
    <property type="match status" value="1"/>
</dbReference>
<dbReference type="EMBL" id="CP094532">
    <property type="protein sequence ID" value="UOE41500.1"/>
    <property type="molecule type" value="Genomic_DNA"/>
</dbReference>
<dbReference type="RefSeq" id="WP_243550275.1">
    <property type="nucleotide sequence ID" value="NZ_CP094532.1"/>
</dbReference>
<accession>A0ABY4BY98</accession>
<comment type="catalytic activity">
    <reaction evidence="1 6">
        <text>7,8-dihydroneopterin = 6-hydroxymethyl-7,8-dihydropterin + glycolaldehyde</text>
        <dbReference type="Rhea" id="RHEA:10540"/>
        <dbReference type="ChEBI" id="CHEBI:17001"/>
        <dbReference type="ChEBI" id="CHEBI:17071"/>
        <dbReference type="ChEBI" id="CHEBI:44841"/>
        <dbReference type="EC" id="4.1.2.25"/>
    </reaction>
</comment>
<gene>
    <name evidence="8" type="primary">folB</name>
    <name evidence="8" type="ORF">MTP09_02335</name>
</gene>
<evidence type="ECO:0000313" key="8">
    <source>
        <dbReference type="EMBL" id="UOE41500.1"/>
    </source>
</evidence>
<reference evidence="8 9" key="1">
    <citation type="submission" date="2022-03" db="EMBL/GenBank/DDBJ databases">
        <title>Chryseobacterium sp. isolated from particulate matters in swine house.</title>
        <authorList>
            <person name="Won M."/>
            <person name="Kim S.-J."/>
            <person name="Kwon S.-W."/>
        </authorList>
    </citation>
    <scope>NUCLEOTIDE SEQUENCE [LARGE SCALE GENOMIC DNA]</scope>
    <source>
        <strain evidence="8 9">SC2-2</strain>
    </source>
</reference>
<dbReference type="Pfam" id="PF02152">
    <property type="entry name" value="FolB"/>
    <property type="match status" value="1"/>
</dbReference>
<dbReference type="GO" id="GO:0004150">
    <property type="term" value="F:dihydroneopterin aldolase activity"/>
    <property type="evidence" value="ECO:0007669"/>
    <property type="project" value="UniProtKB-EC"/>
</dbReference>
<protein>
    <recommendedName>
        <fullName evidence="6">7,8-dihydroneopterin aldolase</fullName>
        <ecNumber evidence="6">4.1.2.25</ecNumber>
    </recommendedName>
</protein>
<evidence type="ECO:0000256" key="1">
    <source>
        <dbReference type="ARBA" id="ARBA00001353"/>
    </source>
</evidence>
<comment type="similarity">
    <text evidence="3 6">Belongs to the DHNA family.</text>
</comment>
<evidence type="ECO:0000256" key="6">
    <source>
        <dbReference type="RuleBase" id="RU362079"/>
    </source>
</evidence>
<evidence type="ECO:0000259" key="7">
    <source>
        <dbReference type="SMART" id="SM00905"/>
    </source>
</evidence>
<comment type="function">
    <text evidence="6">Catalyzes the conversion of 7,8-dihydroneopterin to 6-hydroxymethyl-7,8-dihydropterin.</text>
</comment>
<sequence length="119" mass="13640">MTSKIFLENLKIYGYHGVLPEENIIGTYFILNVEIHADLWKAVGTDDLNDTINYAEVNDIIHEEMKIPSKLMEHVVGRISKKIKLAFPQITFIKVRMTKTNPPMRGEMSGVSVEIEKSY</sequence>
<keyword evidence="5 6" id="KW-0456">Lyase</keyword>
<evidence type="ECO:0000256" key="5">
    <source>
        <dbReference type="ARBA" id="ARBA00023239"/>
    </source>
</evidence>
<dbReference type="Proteomes" id="UP000831460">
    <property type="component" value="Chromosome"/>
</dbReference>
<dbReference type="Gene3D" id="3.30.1130.10">
    <property type="match status" value="1"/>
</dbReference>
<dbReference type="NCBIfam" id="TIGR00525">
    <property type="entry name" value="folB"/>
    <property type="match status" value="1"/>
</dbReference>